<dbReference type="AlphaFoldDB" id="A0A2W1P321"/>
<sequence length="204" mass="23871">MPWPMVHFEIARRLYGDPSPEFLLGSLAPDSIHVRTNDRAEKNKSHLMQPNGDFATNNDLKAFLTIQRKYDALYLDFIHGYVAHIYADRAWTYTVYREFEKQSTDKNVYNIDVSKIEFLLSRSTVWFEEVIQKLHRATCYDVGGLTRQEILTYKDEKIDYLSNPLNEPMSIPGIITLDMVERFIDDVAYELKLMFENVSLEATE</sequence>
<organism evidence="1 2">
    <name type="scientific">Paenibacillus xerothermodurans</name>
    <dbReference type="NCBI Taxonomy" id="1977292"/>
    <lineage>
        <taxon>Bacteria</taxon>
        <taxon>Bacillati</taxon>
        <taxon>Bacillota</taxon>
        <taxon>Bacilli</taxon>
        <taxon>Bacillales</taxon>
        <taxon>Paenibacillaceae</taxon>
        <taxon>Paenibacillus</taxon>
    </lineage>
</organism>
<comment type="caution">
    <text evidence="1">The sequence shown here is derived from an EMBL/GenBank/DDBJ whole genome shotgun (WGS) entry which is preliminary data.</text>
</comment>
<name>A0A2W1P321_PAEXE</name>
<dbReference type="Proteomes" id="UP000214746">
    <property type="component" value="Unassembled WGS sequence"/>
</dbReference>
<gene>
    <name evidence="1" type="ORF">CBW46_003580</name>
</gene>
<dbReference type="RefSeq" id="WP_089198691.1">
    <property type="nucleotide sequence ID" value="NZ_NHRJ02000002.1"/>
</dbReference>
<accession>A0A2W1P321</accession>
<dbReference type="OrthoDB" id="9810012at2"/>
<reference evidence="1" key="1">
    <citation type="submission" date="2018-06" db="EMBL/GenBank/DDBJ databases">
        <title>Paenibacillus xerothermodurans sp. nov. an extremely dry heat resistant spore forming bacterium isolated from the soil of Cape Canaveral, Florida.</title>
        <authorList>
            <person name="Seuylemezian A."/>
            <person name="Kaur N."/>
            <person name="Patil P."/>
            <person name="Patil P."/>
            <person name="Mayilraj S."/>
            <person name="Vaishampayan P."/>
        </authorList>
    </citation>
    <scope>NUCLEOTIDE SEQUENCE [LARGE SCALE GENOMIC DNA]</scope>
    <source>
        <strain evidence="1">ATCC 27380</strain>
    </source>
</reference>
<evidence type="ECO:0000313" key="2">
    <source>
        <dbReference type="Proteomes" id="UP000214746"/>
    </source>
</evidence>
<protein>
    <recommendedName>
        <fullName evidence="3">Phospholipase C/D domain-containing protein</fullName>
    </recommendedName>
</protein>
<proteinExistence type="predicted"/>
<evidence type="ECO:0008006" key="3">
    <source>
        <dbReference type="Google" id="ProtNLM"/>
    </source>
</evidence>
<evidence type="ECO:0000313" key="1">
    <source>
        <dbReference type="EMBL" id="PZE21548.1"/>
    </source>
</evidence>
<dbReference type="EMBL" id="NHRJ02000002">
    <property type="protein sequence ID" value="PZE21548.1"/>
    <property type="molecule type" value="Genomic_DNA"/>
</dbReference>
<keyword evidence="2" id="KW-1185">Reference proteome</keyword>